<dbReference type="GO" id="GO:0051082">
    <property type="term" value="F:unfolded protein binding"/>
    <property type="evidence" value="ECO:0007669"/>
    <property type="project" value="UniProtKB-UniRule"/>
</dbReference>
<evidence type="ECO:0000256" key="1">
    <source>
        <dbReference type="ARBA" id="ARBA00004496"/>
    </source>
</evidence>
<feature type="binding site" evidence="9">
    <location>
        <position position="87"/>
    </location>
    <ligand>
        <name>ATP</name>
        <dbReference type="ChEBI" id="CHEBI:30616"/>
    </ligand>
</feature>
<feature type="binding site" evidence="9">
    <location>
        <position position="45"/>
    </location>
    <ligand>
        <name>ATP</name>
        <dbReference type="ChEBI" id="CHEBI:30616"/>
    </ligand>
</feature>
<dbReference type="InterPro" id="IPR037196">
    <property type="entry name" value="HSP90_C"/>
</dbReference>
<dbReference type="GO" id="GO:0140662">
    <property type="term" value="F:ATP-dependent protein folding chaperone"/>
    <property type="evidence" value="ECO:0007669"/>
    <property type="project" value="InterPro"/>
</dbReference>
<dbReference type="GO" id="GO:0005737">
    <property type="term" value="C:cytoplasm"/>
    <property type="evidence" value="ECO:0007669"/>
    <property type="project" value="UniProtKB-SubCell"/>
</dbReference>
<dbReference type="FunFam" id="3.30.565.10:FF:000009">
    <property type="entry name" value="Molecular chaperone HtpG"/>
    <property type="match status" value="1"/>
</dbReference>
<evidence type="ECO:0000256" key="4">
    <source>
        <dbReference type="ARBA" id="ARBA00022741"/>
    </source>
</evidence>
<keyword evidence="12" id="KW-1185">Reference proteome</keyword>
<feature type="binding site" evidence="9">
    <location>
        <position position="100"/>
    </location>
    <ligand>
        <name>ATP</name>
        <dbReference type="ChEBI" id="CHEBI:30616"/>
    </ligand>
</feature>
<evidence type="ECO:0000256" key="7">
    <source>
        <dbReference type="ARBA" id="ARBA00023186"/>
    </source>
</evidence>
<dbReference type="Pfam" id="PF00183">
    <property type="entry name" value="HSP90"/>
    <property type="match status" value="1"/>
</dbReference>
<dbReference type="PRINTS" id="PR00775">
    <property type="entry name" value="HEATSHOCK90"/>
</dbReference>
<dbReference type="SUPFAM" id="SSF54211">
    <property type="entry name" value="Ribosomal protein S5 domain 2-like"/>
    <property type="match status" value="1"/>
</dbReference>
<dbReference type="Gene3D" id="3.30.230.80">
    <property type="match status" value="1"/>
</dbReference>
<dbReference type="GO" id="GO:0005524">
    <property type="term" value="F:ATP binding"/>
    <property type="evidence" value="ECO:0007669"/>
    <property type="project" value="UniProtKB-UniRule"/>
</dbReference>
<dbReference type="InterPro" id="IPR001404">
    <property type="entry name" value="Hsp90_fam"/>
</dbReference>
<dbReference type="NCBIfam" id="NF003555">
    <property type="entry name" value="PRK05218.1"/>
    <property type="match status" value="1"/>
</dbReference>
<comment type="caution">
    <text evidence="11">The sequence shown here is derived from an EMBL/GenBank/DDBJ whole genome shotgun (WGS) entry which is preliminary data.</text>
</comment>
<evidence type="ECO:0000259" key="10">
    <source>
        <dbReference type="SMART" id="SM00387"/>
    </source>
</evidence>
<dbReference type="HAMAP" id="MF_00505">
    <property type="entry name" value="HSP90"/>
    <property type="match status" value="1"/>
</dbReference>
<dbReference type="Gene3D" id="3.40.50.11260">
    <property type="match status" value="1"/>
</dbReference>
<dbReference type="OrthoDB" id="9802640at2"/>
<evidence type="ECO:0000256" key="2">
    <source>
        <dbReference type="ARBA" id="ARBA00008239"/>
    </source>
</evidence>
<feature type="binding site" evidence="9">
    <location>
        <position position="92"/>
    </location>
    <ligand>
        <name>ATP</name>
        <dbReference type="ChEBI" id="CHEBI:30616"/>
    </ligand>
</feature>
<dbReference type="PANTHER" id="PTHR11528">
    <property type="entry name" value="HEAT SHOCK PROTEIN 90 FAMILY MEMBER"/>
    <property type="match status" value="1"/>
</dbReference>
<evidence type="ECO:0000256" key="5">
    <source>
        <dbReference type="ARBA" id="ARBA00022840"/>
    </source>
</evidence>
<dbReference type="InterPro" id="IPR020575">
    <property type="entry name" value="Hsp90_N"/>
</dbReference>
<comment type="subcellular location">
    <subcellularLocation>
        <location evidence="1 8">Cytoplasm</location>
    </subcellularLocation>
</comment>
<dbReference type="Proteomes" id="UP000284605">
    <property type="component" value="Unassembled WGS sequence"/>
</dbReference>
<dbReference type="Gene3D" id="3.30.565.10">
    <property type="entry name" value="Histidine kinase-like ATPase, C-terminal domain"/>
    <property type="match status" value="1"/>
</dbReference>
<dbReference type="RefSeq" id="WP_119778972.1">
    <property type="nucleotide sequence ID" value="NZ_QYUK01000011.1"/>
</dbReference>
<dbReference type="AlphaFoldDB" id="A0A418WEC0"/>
<sequence>MAVEAKAAEGVETRGFEAEVARLLHLMVHSVYSEKEIFLRELISNASDACDRLRYAALTEPALTADDPGFRVELAIDKDGRRLTIADNGIGMSHDELVANLGTIARSGTSAFVEQLSGDESKDVNLIGRFGVGFYSVFMVASSVEVVSRKAGSPEAWSWTSDGAGTYAMRHAVREGRGTTITLTLRTGEDEFLDAWRLKKIVKTYSDHIALPVILKGEGEEGADETLNAASALWTRPKAEITPEQYGEFYRHVGHAMDEPWATVHWKAEGTIEYTGLLFIPTNRPFDLFDPKRESRLKLYVRRVFITDNCEALLPGYLRFVRGVVDSADLPLNISREMLQESALTAKIRAGLIKKILSELDKRAADAEAYKAFWDAFGAVLKEGLYEDFERREQVLKLARFRTTKSGEGVISLADYVARMRPNQTAIHFITGDAAGVGHSPQLEAFKARDIEVLLLTDPIDDFWTGVGLDFDGKPFQSVTRGDIDLSLIPEAAGGTQAEAAPDADIATLIAAAKLALGEQVKDVRVSKRLTDSPVCLVADSGDMDMHLARLLRAHKGADAAGAKAVRILEINPRHPLVKALAERATRPGATDALEDAAHLLLDQARIIEGEGPSDPVAFARRLSDVMVRAVA</sequence>
<comment type="function">
    <text evidence="8">Molecular chaperone. Has ATPase activity.</text>
</comment>
<dbReference type="SUPFAM" id="SSF55874">
    <property type="entry name" value="ATPase domain of HSP90 chaperone/DNA topoisomerase II/histidine kinase"/>
    <property type="match status" value="1"/>
</dbReference>
<feature type="binding site" evidence="9">
    <location>
        <position position="179"/>
    </location>
    <ligand>
        <name>ATP</name>
        <dbReference type="ChEBI" id="CHEBI:30616"/>
    </ligand>
</feature>
<feature type="domain" description="Histidine kinase/HSP90-like ATPase" evidence="10">
    <location>
        <begin position="34"/>
        <end position="189"/>
    </location>
</feature>
<reference evidence="11 12" key="1">
    <citation type="submission" date="2018-09" db="EMBL/GenBank/DDBJ databases">
        <authorList>
            <person name="Zhu H."/>
        </authorList>
    </citation>
    <scope>NUCLEOTIDE SEQUENCE [LARGE SCALE GENOMIC DNA]</scope>
    <source>
        <strain evidence="11 12">K1W22B-8</strain>
    </source>
</reference>
<dbReference type="GO" id="GO:0016887">
    <property type="term" value="F:ATP hydrolysis activity"/>
    <property type="evidence" value="ECO:0007669"/>
    <property type="project" value="InterPro"/>
</dbReference>
<dbReference type="CDD" id="cd16927">
    <property type="entry name" value="HATPase_Hsp90-like"/>
    <property type="match status" value="1"/>
</dbReference>
<proteinExistence type="inferred from homology"/>
<comment type="caution">
    <text evidence="8">Lacks conserved residue(s) required for the propagation of feature annotation.</text>
</comment>
<accession>A0A418WEC0</accession>
<feature type="binding site" evidence="9">
    <location>
        <position position="41"/>
    </location>
    <ligand>
        <name>ATP</name>
        <dbReference type="ChEBI" id="CHEBI:30616"/>
    </ligand>
</feature>
<gene>
    <name evidence="8 11" type="primary">htpG</name>
    <name evidence="11" type="ORF">D3874_16030</name>
</gene>
<dbReference type="Gene3D" id="1.20.120.790">
    <property type="entry name" value="Heat shock protein 90, C-terminal domain"/>
    <property type="match status" value="1"/>
</dbReference>
<feature type="binding site" evidence="9">
    <location>
        <position position="336"/>
    </location>
    <ligand>
        <name>ATP</name>
        <dbReference type="ChEBI" id="CHEBI:30616"/>
    </ligand>
</feature>
<feature type="binding site" evidence="9">
    <location>
        <begin position="107"/>
        <end position="108"/>
    </location>
    <ligand>
        <name>ATP</name>
        <dbReference type="ChEBI" id="CHEBI:30616"/>
    </ligand>
</feature>
<evidence type="ECO:0000256" key="3">
    <source>
        <dbReference type="ARBA" id="ARBA00022490"/>
    </source>
</evidence>
<evidence type="ECO:0000256" key="8">
    <source>
        <dbReference type="HAMAP-Rule" id="MF_00505"/>
    </source>
</evidence>
<evidence type="ECO:0000256" key="6">
    <source>
        <dbReference type="ARBA" id="ARBA00023016"/>
    </source>
</evidence>
<dbReference type="InterPro" id="IPR020568">
    <property type="entry name" value="Ribosomal_Su5_D2-typ_SF"/>
</dbReference>
<feature type="region of interest" description="C" evidence="8">
    <location>
        <begin position="551"/>
        <end position="632"/>
    </location>
</feature>
<dbReference type="SMART" id="SM00387">
    <property type="entry name" value="HATPase_c"/>
    <property type="match status" value="1"/>
</dbReference>
<keyword evidence="4 8" id="KW-0547">Nucleotide-binding</keyword>
<comment type="similarity">
    <text evidence="2 8">Belongs to the heat shock protein 90 family.</text>
</comment>
<feature type="region of interest" description="A; substrate-binding" evidence="8">
    <location>
        <begin position="1"/>
        <end position="336"/>
    </location>
</feature>
<dbReference type="InterPro" id="IPR036890">
    <property type="entry name" value="HATPase_C_sf"/>
</dbReference>
<organism evidence="11 12">
    <name type="scientific">Oleomonas cavernae</name>
    <dbReference type="NCBI Taxonomy" id="2320859"/>
    <lineage>
        <taxon>Bacteria</taxon>
        <taxon>Pseudomonadati</taxon>
        <taxon>Pseudomonadota</taxon>
        <taxon>Alphaproteobacteria</taxon>
        <taxon>Acetobacterales</taxon>
        <taxon>Acetobacteraceae</taxon>
        <taxon>Oleomonas</taxon>
    </lineage>
</organism>
<dbReference type="SUPFAM" id="SSF110942">
    <property type="entry name" value="HSP90 C-terminal domain"/>
    <property type="match status" value="1"/>
</dbReference>
<keyword evidence="7 8" id="KW-0143">Chaperone</keyword>
<comment type="subunit">
    <text evidence="8">Homodimer.</text>
</comment>
<name>A0A418WEC0_9PROT</name>
<keyword evidence="5 8" id="KW-0067">ATP-binding</keyword>
<dbReference type="Pfam" id="PF13589">
    <property type="entry name" value="HATPase_c_3"/>
    <property type="match status" value="1"/>
</dbReference>
<protein>
    <recommendedName>
        <fullName evidence="8">Chaperone protein HtpG</fullName>
    </recommendedName>
    <alternativeName>
        <fullName evidence="8">Heat shock protein HtpG</fullName>
    </alternativeName>
    <alternativeName>
        <fullName evidence="8">High temperature protein G</fullName>
    </alternativeName>
</protein>
<keyword evidence="6 8" id="KW-0346">Stress response</keyword>
<evidence type="ECO:0000313" key="11">
    <source>
        <dbReference type="EMBL" id="RJF88336.1"/>
    </source>
</evidence>
<dbReference type="PIRSF" id="PIRSF002583">
    <property type="entry name" value="Hsp90"/>
    <property type="match status" value="1"/>
</dbReference>
<evidence type="ECO:0000313" key="12">
    <source>
        <dbReference type="Proteomes" id="UP000284605"/>
    </source>
</evidence>
<keyword evidence="3 8" id="KW-0963">Cytoplasm</keyword>
<evidence type="ECO:0000256" key="9">
    <source>
        <dbReference type="PIRSR" id="PIRSR002583-1"/>
    </source>
</evidence>
<dbReference type="EMBL" id="QYUK01000011">
    <property type="protein sequence ID" value="RJF88336.1"/>
    <property type="molecule type" value="Genomic_DNA"/>
</dbReference>
<dbReference type="InterPro" id="IPR003594">
    <property type="entry name" value="HATPase_dom"/>
</dbReference>